<evidence type="ECO:0000259" key="6">
    <source>
        <dbReference type="Pfam" id="PF03714"/>
    </source>
</evidence>
<dbReference type="PROSITE" id="PS51257">
    <property type="entry name" value="PROKAR_LIPOPROTEIN"/>
    <property type="match status" value="1"/>
</dbReference>
<dbReference type="CDD" id="cd10315">
    <property type="entry name" value="CBM41_pullulanase"/>
    <property type="match status" value="1"/>
</dbReference>
<evidence type="ECO:0000256" key="1">
    <source>
        <dbReference type="ARBA" id="ARBA00008061"/>
    </source>
</evidence>
<proteinExistence type="inferred from homology"/>
<accession>A0ABX7M1V4</accession>
<dbReference type="Pfam" id="PF03714">
    <property type="entry name" value="PUD"/>
    <property type="match status" value="1"/>
</dbReference>
<feature type="signal peptide" evidence="5">
    <location>
        <begin position="1"/>
        <end position="18"/>
    </location>
</feature>
<dbReference type="InterPro" id="IPR005323">
    <property type="entry name" value="CBM41_pullulanase"/>
</dbReference>
<reference evidence="7 8" key="1">
    <citation type="submission" date="2021-02" db="EMBL/GenBank/DDBJ databases">
        <title>Niveibacterium changnyeongensis HC41.</title>
        <authorList>
            <person name="Kang M."/>
        </authorList>
    </citation>
    <scope>NUCLEOTIDE SEQUENCE [LARGE SCALE GENOMIC DNA]</scope>
    <source>
        <strain evidence="7 8">HC41</strain>
    </source>
</reference>
<gene>
    <name evidence="7" type="ORF">JY500_14740</name>
</gene>
<keyword evidence="3" id="KW-0378">Hydrolase</keyword>
<dbReference type="Gene3D" id="2.60.40.1110">
    <property type="match status" value="1"/>
</dbReference>
<protein>
    <recommendedName>
        <fullName evidence="6">Pullulanase carbohydrate-binding module 41 domain-containing protein</fullName>
    </recommendedName>
</protein>
<feature type="domain" description="Pullulanase carbohydrate-binding module 41" evidence="6">
    <location>
        <begin position="63"/>
        <end position="162"/>
    </location>
</feature>
<keyword evidence="4" id="KW-0326">Glycosidase</keyword>
<evidence type="ECO:0000256" key="4">
    <source>
        <dbReference type="ARBA" id="ARBA00023295"/>
    </source>
</evidence>
<dbReference type="RefSeq" id="WP_172197957.1">
    <property type="nucleotide sequence ID" value="NZ_CP071060.1"/>
</dbReference>
<dbReference type="Proteomes" id="UP000663570">
    <property type="component" value="Chromosome"/>
</dbReference>
<keyword evidence="8" id="KW-1185">Reference proteome</keyword>
<evidence type="ECO:0000256" key="5">
    <source>
        <dbReference type="SAM" id="SignalP"/>
    </source>
</evidence>
<evidence type="ECO:0000313" key="7">
    <source>
        <dbReference type="EMBL" id="QSI75741.1"/>
    </source>
</evidence>
<dbReference type="EMBL" id="CP071060">
    <property type="protein sequence ID" value="QSI75741.1"/>
    <property type="molecule type" value="Genomic_DNA"/>
</dbReference>
<feature type="chain" id="PRO_5046798304" description="Pullulanase carbohydrate-binding module 41 domain-containing protein" evidence="5">
    <location>
        <begin position="19"/>
        <end position="166"/>
    </location>
</feature>
<dbReference type="InterPro" id="IPR013784">
    <property type="entry name" value="Carb-bd-like_fold"/>
</dbReference>
<comment type="similarity">
    <text evidence="1">Belongs to the glycosyl hydrolase 13 family.</text>
</comment>
<evidence type="ECO:0000313" key="8">
    <source>
        <dbReference type="Proteomes" id="UP000663570"/>
    </source>
</evidence>
<sequence>MKCSSIIQASILSLGVSALVACSKEEPPVAQSAPQVAASAPVAAEQSQPVASGTIGAVKPGSVRFHYQRVGGDYEGWGVYAWKGVKDEPPKWPGNLAFEGKDAFGVYLDIAVSSEAAMMDFLITDGTGKKDCATDQSVTFPPTIAQRGTEVWIKSGDCKVYTEQPL</sequence>
<dbReference type="SUPFAM" id="SSF49452">
    <property type="entry name" value="Starch-binding domain-like"/>
    <property type="match status" value="1"/>
</dbReference>
<evidence type="ECO:0000256" key="2">
    <source>
        <dbReference type="ARBA" id="ARBA00022729"/>
    </source>
</evidence>
<keyword evidence="2 5" id="KW-0732">Signal</keyword>
<name>A0ABX7M1V4_9RHOO</name>
<organism evidence="7 8">
    <name type="scientific">Niveibacterium microcysteis</name>
    <dbReference type="NCBI Taxonomy" id="2811415"/>
    <lineage>
        <taxon>Bacteria</taxon>
        <taxon>Pseudomonadati</taxon>
        <taxon>Pseudomonadota</taxon>
        <taxon>Betaproteobacteria</taxon>
        <taxon>Rhodocyclales</taxon>
        <taxon>Rhodocyclaceae</taxon>
        <taxon>Niveibacterium</taxon>
    </lineage>
</organism>
<evidence type="ECO:0000256" key="3">
    <source>
        <dbReference type="ARBA" id="ARBA00022801"/>
    </source>
</evidence>